<evidence type="ECO:0000313" key="8">
    <source>
        <dbReference type="EMBL" id="AZQ48739.1"/>
    </source>
</evidence>
<dbReference type="NCBIfam" id="TIGR03057">
    <property type="entry name" value="xxxLxxG_by_4"/>
    <property type="match status" value="9"/>
</dbReference>
<feature type="transmembrane region" description="Helical" evidence="6">
    <location>
        <begin position="786"/>
        <end position="807"/>
    </location>
</feature>
<accession>A0ABM7E5F7</accession>
<dbReference type="PANTHER" id="PTHR43077:SF5">
    <property type="entry name" value="PHAGE INFECTION PROTEIN"/>
    <property type="match status" value="1"/>
</dbReference>
<evidence type="ECO:0000256" key="4">
    <source>
        <dbReference type="ARBA" id="ARBA00023136"/>
    </source>
</evidence>
<dbReference type="Gene3D" id="1.10.287.950">
    <property type="entry name" value="Methyl-accepting chemotaxis protein"/>
    <property type="match status" value="2"/>
</dbReference>
<feature type="transmembrane region" description="Helical" evidence="6">
    <location>
        <begin position="20"/>
        <end position="43"/>
    </location>
</feature>
<evidence type="ECO:0000256" key="1">
    <source>
        <dbReference type="ARBA" id="ARBA00004141"/>
    </source>
</evidence>
<reference evidence="8 9" key="1">
    <citation type="submission" date="2018-12" db="EMBL/GenBank/DDBJ databases">
        <authorList>
            <person name="Wang H."/>
            <person name="Peng S."/>
            <person name="Yu X."/>
            <person name="Li X."/>
        </authorList>
    </citation>
    <scope>NUCLEOTIDE SEQUENCE [LARGE SCALE GENOMIC DNA]</scope>
    <source>
        <strain evidence="8 9">PFYN01</strain>
    </source>
</reference>
<feature type="region of interest" description="Disordered" evidence="5">
    <location>
        <begin position="186"/>
        <end position="222"/>
    </location>
</feature>
<keyword evidence="2 6" id="KW-0812">Transmembrane</keyword>
<dbReference type="InterPro" id="IPR017501">
    <property type="entry name" value="Phage_infect_YhgE_C"/>
</dbReference>
<evidence type="ECO:0000256" key="5">
    <source>
        <dbReference type="SAM" id="MobiDB-lite"/>
    </source>
</evidence>
<proteinExistence type="predicted"/>
<evidence type="ECO:0000256" key="6">
    <source>
        <dbReference type="SAM" id="Phobius"/>
    </source>
</evidence>
<dbReference type="PANTHER" id="PTHR43077">
    <property type="entry name" value="TRANSPORT PERMEASE YVFS-RELATED"/>
    <property type="match status" value="1"/>
</dbReference>
<dbReference type="NCBIfam" id="TIGR03062">
    <property type="entry name" value="pip_yhgE_Cterm"/>
    <property type="match status" value="1"/>
</dbReference>
<evidence type="ECO:0000313" key="9">
    <source>
        <dbReference type="Proteomes" id="UP000272492"/>
    </source>
</evidence>
<comment type="subcellular location">
    <subcellularLocation>
        <location evidence="1">Membrane</location>
        <topology evidence="1">Multi-pass membrane protein</topology>
    </subcellularLocation>
</comment>
<evidence type="ECO:0000259" key="7">
    <source>
        <dbReference type="Pfam" id="PF12698"/>
    </source>
</evidence>
<organism evidence="8 9">
    <name type="scientific">Bacillus albus</name>
    <dbReference type="NCBI Taxonomy" id="2026189"/>
    <lineage>
        <taxon>Bacteria</taxon>
        <taxon>Bacillati</taxon>
        <taxon>Bacillota</taxon>
        <taxon>Bacilli</taxon>
        <taxon>Bacillales</taxon>
        <taxon>Bacillaceae</taxon>
        <taxon>Bacillus</taxon>
        <taxon>Bacillus cereus group</taxon>
    </lineage>
</organism>
<keyword evidence="9" id="KW-1185">Reference proteome</keyword>
<dbReference type="SUPFAM" id="SSF58104">
    <property type="entry name" value="Methyl-accepting chemotaxis protein (MCP) signaling domain"/>
    <property type="match status" value="2"/>
</dbReference>
<dbReference type="Pfam" id="PF12698">
    <property type="entry name" value="ABC2_membrane_3"/>
    <property type="match status" value="2"/>
</dbReference>
<keyword evidence="3 6" id="KW-1133">Transmembrane helix</keyword>
<sequence length="939" mass="98799">MKGNQLLRKEFTQIIKSKKILIPIIAVLFVPILYAGMFLWAFWDPYKQLDDLPVAVVNLDKGAVFDGKPIEVGKGLVDNLKDNTSFKWEFVSEKEAKKGMEGRKYYMLVRIPDDFSSNATTLLKDEPKPLNLEYIPNESLNFLSSQIGGTAIEKIKGEVSSTLTKTYAEKMFDSIQDVSKGLADGAEGASKLHDGSSELHDGSSKVTDGLHTLQGKSGEMKDGVGKLFDGSGKVTAGLNTLNGKTGEMQIGIGKLVDGSGKVTDGLHVLNSNVGIGKLVDGSGKVTDGLNTLNSKTGEMKKGISELHDGSEKVTNGLSILVSKTGELKTGTTELSNGMEKLTGGQSQLEKGSQEIQKGLQELNNKVQNSVAGLEEMQLKVPAILNTVNEKIDGAGANVNQLNEFTQSTAGDAKTAAQEVANLQKQIESLPKEYQEQLQPFIASAVKSTTTVQQKAAGVAGGTNKLNEEVKQLKGEINQKTGDGQSKLPNAAELKSLTVGIDQLSSAQKGFVEKFQGFGAKLNTAKEGTNKFKNESGQLIDAINQLADGSGKVTGGLDTLSAGANQMAGGVNQLADGSGKVTGGLDTLSAGANQMAGGVNQLADGSSQVTGGLGQLSVGVTKLADGSSQVTGGLDTLSAGAGQMSGGITQLANGSGQVTTGLGTLSTGSTQLIDGVNKLADGSGKVTDGLVKVNDGSGELAEKLGEGAEKTGEVKGTDKTYDMFASPVKVKTEKMAEVPNYGTGFTPYFLSLGLFVGALLLSIVYPLRDTVGVPKSGFSWFISKFGVLLSVGIIQAVVADMILLFGLGVEVQSIPYFILFSIVTSLAFIALIQCLVTAFGDAGRFIAIITLIIQLTTSAGTFPLELIPKFLQPFNAWLPMTYSVSGLKAVVSSGDFNFMWQNIGILMIFIVALSLGTIVSLTWMHKRQFRNIAENQSVEA</sequence>
<protein>
    <submittedName>
        <fullName evidence="8">YhgE/Pip domain-containing protein</fullName>
    </submittedName>
</protein>
<evidence type="ECO:0000256" key="3">
    <source>
        <dbReference type="ARBA" id="ARBA00022989"/>
    </source>
</evidence>
<dbReference type="InterPro" id="IPR017500">
    <property type="entry name" value="Phage_infect_YhgE_N"/>
</dbReference>
<dbReference type="NCBIfam" id="TIGR03061">
    <property type="entry name" value="pip_yhgE_Nterm"/>
    <property type="match status" value="1"/>
</dbReference>
<dbReference type="InterPro" id="IPR023908">
    <property type="entry name" value="xxxLxxG_rpt"/>
</dbReference>
<feature type="compositionally biased region" description="Basic and acidic residues" evidence="5">
    <location>
        <begin position="190"/>
        <end position="203"/>
    </location>
</feature>
<evidence type="ECO:0000256" key="2">
    <source>
        <dbReference type="ARBA" id="ARBA00022692"/>
    </source>
</evidence>
<gene>
    <name evidence="8" type="ORF">EJW27_21835</name>
</gene>
<name>A0ABM7E5F7_9BACI</name>
<dbReference type="Proteomes" id="UP000272492">
    <property type="component" value="Chromosome"/>
</dbReference>
<feature type="transmembrane region" description="Helical" evidence="6">
    <location>
        <begin position="813"/>
        <end position="837"/>
    </location>
</feature>
<feature type="transmembrane region" description="Helical" evidence="6">
    <location>
        <begin position="844"/>
        <end position="863"/>
    </location>
</feature>
<dbReference type="InterPro" id="IPR011049">
    <property type="entry name" value="Serralysin-like_metalloprot_C"/>
</dbReference>
<feature type="domain" description="ABC-2 type transporter transmembrane" evidence="7">
    <location>
        <begin position="24"/>
        <end position="170"/>
    </location>
</feature>
<dbReference type="InterPro" id="IPR013525">
    <property type="entry name" value="ABC2_TM"/>
</dbReference>
<feature type="domain" description="ABC-2 type transporter transmembrane" evidence="7">
    <location>
        <begin position="728"/>
        <end position="915"/>
    </location>
</feature>
<feature type="transmembrane region" description="Helical" evidence="6">
    <location>
        <begin position="902"/>
        <end position="923"/>
    </location>
</feature>
<dbReference type="Gene3D" id="3.40.1710.10">
    <property type="entry name" value="abc type-2 transporter like domain"/>
    <property type="match status" value="1"/>
</dbReference>
<dbReference type="InterPro" id="IPR051328">
    <property type="entry name" value="T7SS_ABC-Transporter"/>
</dbReference>
<feature type="transmembrane region" description="Helical" evidence="6">
    <location>
        <begin position="747"/>
        <end position="766"/>
    </location>
</feature>
<dbReference type="EMBL" id="CP034548">
    <property type="protein sequence ID" value="AZQ48739.1"/>
    <property type="molecule type" value="Genomic_DNA"/>
</dbReference>
<dbReference type="SUPFAM" id="SSF101967">
    <property type="entry name" value="Adhesin YadA, collagen-binding domain"/>
    <property type="match status" value="1"/>
</dbReference>
<keyword evidence="4 6" id="KW-0472">Membrane</keyword>